<dbReference type="InterPro" id="IPR015421">
    <property type="entry name" value="PyrdxlP-dep_Trfase_major"/>
</dbReference>
<dbReference type="AlphaFoldDB" id="A0A444VQV3"/>
<dbReference type="PANTHER" id="PTHR13693">
    <property type="entry name" value="CLASS II AMINOTRANSFERASE/8-AMINO-7-OXONONANOATE SYNTHASE"/>
    <property type="match status" value="1"/>
</dbReference>
<sequence length="350" mass="38686">MAHLLQHIPDRTILLDGKEYLYFGGTAYLGLQSHAPFMEVFLKNVQQYGLHYGASRKSNVALEIYPQAEEWLSQWAGSEACVTLSSGYLAAQLVVQTLLQKGHPLFAAPNAHTALLVHGVVQTQSFEELHQHITLTLEENPESKPPVVLFDTLDFSGRQFPNFEALRELPLEKIILVGDDSHGIGIVGEQGKGCYALLKDLSPAQLMVCCSLGKGLGIQAGAVLGTSDNIQMLRNTAFYGGASPAPPAFMGTLLDAAPIYRERRAVVMEHLELFKKSLHSLETFTHIEGHPTFEFSNPKLAKSLEKNGFIFTNFNYPDDNGPIISRIVLSAYHQKEDILRLANDLNRLMS</sequence>
<dbReference type="InterPro" id="IPR015424">
    <property type="entry name" value="PyrdxlP-dep_Trfase"/>
</dbReference>
<evidence type="ECO:0000313" key="4">
    <source>
        <dbReference type="Proteomes" id="UP000290261"/>
    </source>
</evidence>
<keyword evidence="2" id="KW-0808">Transferase</keyword>
<evidence type="ECO:0000313" key="3">
    <source>
        <dbReference type="EMBL" id="RYC53086.1"/>
    </source>
</evidence>
<dbReference type="EMBL" id="JJMP01000001">
    <property type="protein sequence ID" value="RYC53086.1"/>
    <property type="molecule type" value="Genomic_DNA"/>
</dbReference>
<dbReference type="Gene3D" id="3.40.640.10">
    <property type="entry name" value="Type I PLP-dependent aspartate aminotransferase-like (Major domain)"/>
    <property type="match status" value="1"/>
</dbReference>
<dbReference type="RefSeq" id="WP_129652788.1">
    <property type="nucleotide sequence ID" value="NZ_ML142907.1"/>
</dbReference>
<accession>A0A444VQV3</accession>
<comment type="cofactor">
    <cofactor evidence="1">
        <name>pyridoxal 5'-phosphate</name>
        <dbReference type="ChEBI" id="CHEBI:597326"/>
    </cofactor>
</comment>
<dbReference type="InterPro" id="IPR015422">
    <property type="entry name" value="PyrdxlP-dep_Trfase_small"/>
</dbReference>
<reference evidence="3 4" key="1">
    <citation type="submission" date="2014-04" db="EMBL/GenBank/DDBJ databases">
        <title>Whole genome of Muricauda olearia.</title>
        <authorList>
            <person name="Zhang X.-H."/>
            <person name="Tang K."/>
        </authorList>
    </citation>
    <scope>NUCLEOTIDE SEQUENCE [LARGE SCALE GENOMIC DNA]</scope>
    <source>
        <strain evidence="3 4">Th120</strain>
    </source>
</reference>
<dbReference type="Proteomes" id="UP000290261">
    <property type="component" value="Unassembled WGS sequence"/>
</dbReference>
<dbReference type="InterPro" id="IPR050087">
    <property type="entry name" value="AON_synthase_class-II"/>
</dbReference>
<evidence type="ECO:0008006" key="5">
    <source>
        <dbReference type="Google" id="ProtNLM"/>
    </source>
</evidence>
<name>A0A444VQV3_9FLAO</name>
<protein>
    <recommendedName>
        <fullName evidence="5">Pyridoxal phosphate-dependent aminotransferase family protein</fullName>
    </recommendedName>
</protein>
<dbReference type="GO" id="GO:0016740">
    <property type="term" value="F:transferase activity"/>
    <property type="evidence" value="ECO:0007669"/>
    <property type="project" value="UniProtKB-KW"/>
</dbReference>
<organism evidence="3 4">
    <name type="scientific">Flagellimonas olearia</name>
    <dbReference type="NCBI Taxonomy" id="552546"/>
    <lineage>
        <taxon>Bacteria</taxon>
        <taxon>Pseudomonadati</taxon>
        <taxon>Bacteroidota</taxon>
        <taxon>Flavobacteriia</taxon>
        <taxon>Flavobacteriales</taxon>
        <taxon>Flavobacteriaceae</taxon>
        <taxon>Flagellimonas</taxon>
    </lineage>
</organism>
<keyword evidence="4" id="KW-1185">Reference proteome</keyword>
<gene>
    <name evidence="3" type="ORF">DN53_02380</name>
</gene>
<dbReference type="Gene3D" id="3.90.1150.10">
    <property type="entry name" value="Aspartate Aminotransferase, domain 1"/>
    <property type="match status" value="1"/>
</dbReference>
<evidence type="ECO:0000256" key="1">
    <source>
        <dbReference type="ARBA" id="ARBA00001933"/>
    </source>
</evidence>
<evidence type="ECO:0000256" key="2">
    <source>
        <dbReference type="ARBA" id="ARBA00022679"/>
    </source>
</evidence>
<dbReference type="SUPFAM" id="SSF53383">
    <property type="entry name" value="PLP-dependent transferases"/>
    <property type="match status" value="1"/>
</dbReference>
<comment type="caution">
    <text evidence="3">The sequence shown here is derived from an EMBL/GenBank/DDBJ whole genome shotgun (WGS) entry which is preliminary data.</text>
</comment>
<proteinExistence type="predicted"/>